<dbReference type="Pfam" id="PF06738">
    <property type="entry name" value="ThrE"/>
    <property type="match status" value="1"/>
</dbReference>
<dbReference type="OrthoDB" id="413008at2759"/>
<accession>A0A166UCQ7</accession>
<comment type="similarity">
    <text evidence="1">Belongs to the ThrE exporter (TC 2.A.79) family.</text>
</comment>
<proteinExistence type="inferred from homology"/>
<evidence type="ECO:0000313" key="5">
    <source>
        <dbReference type="Proteomes" id="UP000076532"/>
    </source>
</evidence>
<gene>
    <name evidence="4" type="ORF">FIBSPDRAFT_925790</name>
</gene>
<dbReference type="InterPro" id="IPR010619">
    <property type="entry name" value="ThrE-like_N"/>
</dbReference>
<evidence type="ECO:0000259" key="3">
    <source>
        <dbReference type="Pfam" id="PF06738"/>
    </source>
</evidence>
<evidence type="ECO:0000313" key="4">
    <source>
        <dbReference type="EMBL" id="KZP31561.1"/>
    </source>
</evidence>
<dbReference type="PANTHER" id="PTHR31082">
    <property type="entry name" value="PHEROMONE-REGULATED MEMBRANE PROTEIN 10"/>
    <property type="match status" value="1"/>
</dbReference>
<feature type="compositionally biased region" description="Basic residues" evidence="2">
    <location>
        <begin position="111"/>
        <end position="124"/>
    </location>
</feature>
<protein>
    <recommendedName>
        <fullName evidence="3">Threonine/serine exporter-like N-terminal domain-containing protein</fullName>
    </recommendedName>
</protein>
<feature type="compositionally biased region" description="Basic and acidic residues" evidence="2">
    <location>
        <begin position="92"/>
        <end position="102"/>
    </location>
</feature>
<feature type="domain" description="Threonine/serine exporter-like N-terminal" evidence="3">
    <location>
        <begin position="158"/>
        <end position="262"/>
    </location>
</feature>
<dbReference type="InterPro" id="IPR051361">
    <property type="entry name" value="ThrE/Ser_Exporter"/>
</dbReference>
<dbReference type="AlphaFoldDB" id="A0A166UCQ7"/>
<dbReference type="EMBL" id="KV417489">
    <property type="protein sequence ID" value="KZP31561.1"/>
    <property type="molecule type" value="Genomic_DNA"/>
</dbReference>
<dbReference type="Proteomes" id="UP000076532">
    <property type="component" value="Unassembled WGS sequence"/>
</dbReference>
<name>A0A166UCQ7_9AGAM</name>
<reference evidence="4 5" key="1">
    <citation type="journal article" date="2016" name="Mol. Biol. Evol.">
        <title>Comparative Genomics of Early-Diverging Mushroom-Forming Fungi Provides Insights into the Origins of Lignocellulose Decay Capabilities.</title>
        <authorList>
            <person name="Nagy L.G."/>
            <person name="Riley R."/>
            <person name="Tritt A."/>
            <person name="Adam C."/>
            <person name="Daum C."/>
            <person name="Floudas D."/>
            <person name="Sun H."/>
            <person name="Yadav J.S."/>
            <person name="Pangilinan J."/>
            <person name="Larsson K.H."/>
            <person name="Matsuura K."/>
            <person name="Barry K."/>
            <person name="Labutti K."/>
            <person name="Kuo R."/>
            <person name="Ohm R.A."/>
            <person name="Bhattacharya S.S."/>
            <person name="Shirouzu T."/>
            <person name="Yoshinaga Y."/>
            <person name="Martin F.M."/>
            <person name="Grigoriev I.V."/>
            <person name="Hibbett D.S."/>
        </authorList>
    </citation>
    <scope>NUCLEOTIDE SEQUENCE [LARGE SCALE GENOMIC DNA]</scope>
    <source>
        <strain evidence="4 5">CBS 109695</strain>
    </source>
</reference>
<dbReference type="STRING" id="436010.A0A166UCQ7"/>
<dbReference type="GO" id="GO:0022857">
    <property type="term" value="F:transmembrane transporter activity"/>
    <property type="evidence" value="ECO:0007669"/>
    <property type="project" value="InterPro"/>
</dbReference>
<feature type="region of interest" description="Disordered" evidence="2">
    <location>
        <begin position="92"/>
        <end position="128"/>
    </location>
</feature>
<evidence type="ECO:0000256" key="2">
    <source>
        <dbReference type="SAM" id="MobiDB-lite"/>
    </source>
</evidence>
<keyword evidence="5" id="KW-1185">Reference proteome</keyword>
<sequence length="322" mass="36957">MWVLSFAPYAPYTCKTYIRRLCRVTEISFNLTNYSTEPIYLFRPDNQLQSTSMFNAKNPSPLEAGKEPFETSARRCSMAVAPIPEILEVRRSQVKVEDEKPSRSPGSTPPKSHRYKSKRVRSSKLLRTPESSKVPLPLSEWYPSSALIDPRLTKDQAFLLLFGRALMTYGCPLHQVEAQATEIAQFLEVNLEIIRLPGALLYMFFDRSVELTPRRTARKHYLKVGGTLDLAKLREIEKVITVVRKKFSNIQAATDRLLQIGVRLRGGTWSTGLTRQIECLRFALQERLDDRPRPILALRRMRWEHILKATHKPEPIPSPGSH</sequence>
<organism evidence="4 5">
    <name type="scientific">Athelia psychrophila</name>
    <dbReference type="NCBI Taxonomy" id="1759441"/>
    <lineage>
        <taxon>Eukaryota</taxon>
        <taxon>Fungi</taxon>
        <taxon>Dikarya</taxon>
        <taxon>Basidiomycota</taxon>
        <taxon>Agaricomycotina</taxon>
        <taxon>Agaricomycetes</taxon>
        <taxon>Agaricomycetidae</taxon>
        <taxon>Atheliales</taxon>
        <taxon>Atheliaceae</taxon>
        <taxon>Athelia</taxon>
    </lineage>
</organism>
<dbReference type="PANTHER" id="PTHR31082:SF4">
    <property type="entry name" value="PHEROMONE-REGULATED MEMBRANE PROTEIN 10"/>
    <property type="match status" value="1"/>
</dbReference>
<evidence type="ECO:0000256" key="1">
    <source>
        <dbReference type="ARBA" id="ARBA00034125"/>
    </source>
</evidence>